<dbReference type="InterPro" id="IPR001647">
    <property type="entry name" value="HTH_TetR"/>
</dbReference>
<evidence type="ECO:0000256" key="1">
    <source>
        <dbReference type="ARBA" id="ARBA00022491"/>
    </source>
</evidence>
<sequence>MTRALPKPAGSSKARTGKTVRLSKAEQALPLQQRLVLVATRLFAAQGYDATSVQQIVEAAGVTKGALYHHFTCKDDVLYEVYHHVLAEQTRRMEEIADGPGDAAQRLAAVVGDVIASSVANLDELIVFFRSMHLLPEAQQKTVRAERRRYHLRVRRLVEEGQRAGVLTTEVPADLAVHFVYGAIHQIGTWYSDSGPLTADEIAQHFERLVLSGLRP</sequence>
<dbReference type="InterPro" id="IPR009057">
    <property type="entry name" value="Homeodomain-like_sf"/>
</dbReference>
<dbReference type="Gene3D" id="1.10.10.60">
    <property type="entry name" value="Homeodomain-like"/>
    <property type="match status" value="1"/>
</dbReference>
<dbReference type="InterPro" id="IPR041490">
    <property type="entry name" value="KstR2_TetR_C"/>
</dbReference>
<evidence type="ECO:0000256" key="3">
    <source>
        <dbReference type="ARBA" id="ARBA00023125"/>
    </source>
</evidence>
<dbReference type="SUPFAM" id="SSF46689">
    <property type="entry name" value="Homeodomain-like"/>
    <property type="match status" value="1"/>
</dbReference>
<keyword evidence="3 5" id="KW-0238">DNA-binding</keyword>
<dbReference type="Gene3D" id="1.10.357.10">
    <property type="entry name" value="Tetracycline Repressor, domain 2"/>
    <property type="match status" value="1"/>
</dbReference>
<evidence type="ECO:0000256" key="2">
    <source>
        <dbReference type="ARBA" id="ARBA00023015"/>
    </source>
</evidence>
<dbReference type="PANTHER" id="PTHR30055">
    <property type="entry name" value="HTH-TYPE TRANSCRIPTIONAL REGULATOR RUTR"/>
    <property type="match status" value="1"/>
</dbReference>
<dbReference type="SUPFAM" id="SSF48498">
    <property type="entry name" value="Tetracyclin repressor-like, C-terminal domain"/>
    <property type="match status" value="1"/>
</dbReference>
<keyword evidence="1" id="KW-0678">Repressor</keyword>
<evidence type="ECO:0000313" key="7">
    <source>
        <dbReference type="EMBL" id="WAX55372.1"/>
    </source>
</evidence>
<keyword evidence="2" id="KW-0805">Transcription regulation</keyword>
<evidence type="ECO:0000259" key="6">
    <source>
        <dbReference type="PROSITE" id="PS50977"/>
    </source>
</evidence>
<dbReference type="InterPro" id="IPR050109">
    <property type="entry name" value="HTH-type_TetR-like_transc_reg"/>
</dbReference>
<dbReference type="EMBL" id="CP097463">
    <property type="protein sequence ID" value="WAX55372.1"/>
    <property type="molecule type" value="Genomic_DNA"/>
</dbReference>
<keyword evidence="4" id="KW-0804">Transcription</keyword>
<name>A0ABY7JVI9_9ACTN</name>
<accession>A0ABY7JVI9</accession>
<feature type="domain" description="HTH tetR-type" evidence="6">
    <location>
        <begin position="29"/>
        <end position="89"/>
    </location>
</feature>
<organism evidence="7 8">
    <name type="scientific">Jatrophihabitans cynanchi</name>
    <dbReference type="NCBI Taxonomy" id="2944128"/>
    <lineage>
        <taxon>Bacteria</taxon>
        <taxon>Bacillati</taxon>
        <taxon>Actinomycetota</taxon>
        <taxon>Actinomycetes</taxon>
        <taxon>Jatrophihabitantales</taxon>
        <taxon>Jatrophihabitantaceae</taxon>
        <taxon>Jatrophihabitans</taxon>
    </lineage>
</organism>
<protein>
    <submittedName>
        <fullName evidence="7">TetR/AcrR family transcriptional regulator</fullName>
    </submittedName>
</protein>
<keyword evidence="8" id="KW-1185">Reference proteome</keyword>
<evidence type="ECO:0000313" key="8">
    <source>
        <dbReference type="Proteomes" id="UP001164693"/>
    </source>
</evidence>
<dbReference type="Pfam" id="PF17932">
    <property type="entry name" value="TetR_C_24"/>
    <property type="match status" value="1"/>
</dbReference>
<dbReference type="RefSeq" id="WP_269441880.1">
    <property type="nucleotide sequence ID" value="NZ_CP097463.1"/>
</dbReference>
<dbReference type="PROSITE" id="PS50977">
    <property type="entry name" value="HTH_TETR_2"/>
    <property type="match status" value="1"/>
</dbReference>
<gene>
    <name evidence="7" type="ORF">M6B22_12530</name>
</gene>
<evidence type="ECO:0000256" key="5">
    <source>
        <dbReference type="PROSITE-ProRule" id="PRU00335"/>
    </source>
</evidence>
<dbReference type="PANTHER" id="PTHR30055:SF175">
    <property type="entry name" value="HTH-TYPE TRANSCRIPTIONAL REPRESSOR KSTR2"/>
    <property type="match status" value="1"/>
</dbReference>
<proteinExistence type="predicted"/>
<dbReference type="Proteomes" id="UP001164693">
    <property type="component" value="Chromosome"/>
</dbReference>
<reference evidence="7" key="1">
    <citation type="submission" date="2022-05" db="EMBL/GenBank/DDBJ databases">
        <title>Jatrophihabitans sp. SB3-54 whole genome sequence.</title>
        <authorList>
            <person name="Suh M.K."/>
            <person name="Eom M.K."/>
            <person name="Kim J.S."/>
            <person name="Kim H.S."/>
            <person name="Do H.E."/>
            <person name="Shin Y.K."/>
            <person name="Lee J.-S."/>
        </authorList>
    </citation>
    <scope>NUCLEOTIDE SEQUENCE</scope>
    <source>
        <strain evidence="7">SB3-54</strain>
    </source>
</reference>
<feature type="DNA-binding region" description="H-T-H motif" evidence="5">
    <location>
        <begin position="52"/>
        <end position="71"/>
    </location>
</feature>
<dbReference type="Pfam" id="PF00440">
    <property type="entry name" value="TetR_N"/>
    <property type="match status" value="1"/>
</dbReference>
<evidence type="ECO:0000256" key="4">
    <source>
        <dbReference type="ARBA" id="ARBA00023163"/>
    </source>
</evidence>
<dbReference type="InterPro" id="IPR036271">
    <property type="entry name" value="Tet_transcr_reg_TetR-rel_C_sf"/>
</dbReference>
<dbReference type="PRINTS" id="PR00455">
    <property type="entry name" value="HTHTETR"/>
</dbReference>